<dbReference type="Proteomes" id="UP000298327">
    <property type="component" value="Unassembled WGS sequence"/>
</dbReference>
<evidence type="ECO:0000313" key="1">
    <source>
        <dbReference type="EMBL" id="TFY58788.1"/>
    </source>
</evidence>
<accession>A0A4Y9YA63</accession>
<comment type="caution">
    <text evidence="1">The sequence shown here is derived from an EMBL/GenBank/DDBJ whole genome shotgun (WGS) entry which is preliminary data.</text>
</comment>
<name>A0A4Y9YA63_9AGAM</name>
<protein>
    <submittedName>
        <fullName evidence="1">Uncharacterized protein</fullName>
    </submittedName>
</protein>
<organism evidence="1 2">
    <name type="scientific">Dentipellis fragilis</name>
    <dbReference type="NCBI Taxonomy" id="205917"/>
    <lineage>
        <taxon>Eukaryota</taxon>
        <taxon>Fungi</taxon>
        <taxon>Dikarya</taxon>
        <taxon>Basidiomycota</taxon>
        <taxon>Agaricomycotina</taxon>
        <taxon>Agaricomycetes</taxon>
        <taxon>Russulales</taxon>
        <taxon>Hericiaceae</taxon>
        <taxon>Dentipellis</taxon>
    </lineage>
</organism>
<keyword evidence="2" id="KW-1185">Reference proteome</keyword>
<gene>
    <name evidence="1" type="ORF">EVG20_g8020</name>
</gene>
<evidence type="ECO:0000313" key="2">
    <source>
        <dbReference type="Proteomes" id="UP000298327"/>
    </source>
</evidence>
<dbReference type="AlphaFoldDB" id="A0A4Y9YA63"/>
<sequence length="187" mass="20381">MARAETFANCGARLGDDALHHSRVLSHSSLQLYLWAREHHLNYLRLCDALSVNDATPSIAWHEIGKSSLCIRLALLLEAWPAATLPTPTLGLSQSPSLSTYCRELGGIARMGNRGERGTSFARAYISKLSFRPEPVAFFWNVYMSSPHVFHPFLPWAKPSASEPPITTVPSAPCATLLASDPVAVVG</sequence>
<proteinExistence type="predicted"/>
<dbReference type="EMBL" id="SEOQ01000659">
    <property type="protein sequence ID" value="TFY58788.1"/>
    <property type="molecule type" value="Genomic_DNA"/>
</dbReference>
<reference evidence="1 2" key="1">
    <citation type="submission" date="2019-02" db="EMBL/GenBank/DDBJ databases">
        <title>Genome sequencing of the rare red list fungi Dentipellis fragilis.</title>
        <authorList>
            <person name="Buettner E."/>
            <person name="Kellner H."/>
        </authorList>
    </citation>
    <scope>NUCLEOTIDE SEQUENCE [LARGE SCALE GENOMIC DNA]</scope>
    <source>
        <strain evidence="1 2">DSM 105465</strain>
    </source>
</reference>